<name>A0A9P1N4I3_9PELO</name>
<organism evidence="2 3">
    <name type="scientific">Caenorhabditis angaria</name>
    <dbReference type="NCBI Taxonomy" id="860376"/>
    <lineage>
        <taxon>Eukaryota</taxon>
        <taxon>Metazoa</taxon>
        <taxon>Ecdysozoa</taxon>
        <taxon>Nematoda</taxon>
        <taxon>Chromadorea</taxon>
        <taxon>Rhabditida</taxon>
        <taxon>Rhabditina</taxon>
        <taxon>Rhabditomorpha</taxon>
        <taxon>Rhabditoidea</taxon>
        <taxon>Rhabditidae</taxon>
        <taxon>Peloderinae</taxon>
        <taxon>Caenorhabditis</taxon>
    </lineage>
</organism>
<reference evidence="2" key="1">
    <citation type="submission" date="2022-11" db="EMBL/GenBank/DDBJ databases">
        <authorList>
            <person name="Kikuchi T."/>
        </authorList>
    </citation>
    <scope>NUCLEOTIDE SEQUENCE</scope>
    <source>
        <strain evidence="2">PS1010</strain>
    </source>
</reference>
<feature type="chain" id="PRO_5040473092" description="DUF38 domain-containing protein" evidence="1">
    <location>
        <begin position="17"/>
        <end position="243"/>
    </location>
</feature>
<dbReference type="AlphaFoldDB" id="A0A9P1N4I3"/>
<gene>
    <name evidence="2" type="ORF">CAMP_LOCUS10308</name>
</gene>
<dbReference type="EMBL" id="CANHGI010000004">
    <property type="protein sequence ID" value="CAI5447671.1"/>
    <property type="molecule type" value="Genomic_DNA"/>
</dbReference>
<feature type="signal peptide" evidence="1">
    <location>
        <begin position="1"/>
        <end position="16"/>
    </location>
</feature>
<sequence>MKIPIILLILITNILCFFDSEEEEELNKLDLIRYSKYSPMAETREYIDHLWTDSPDHFDKKFRFIDHCNDSKIYDQQYFKSNILRSHLIPIVNHVSDSYIRIEWEKEWWRLIDLTSKNNRGQKFGMLLRWKYFGKPLIYQVFSYNCNHPTKLAYQNYAIILKAQKLMNTIWQLLKEERFHEIYQNYFAFGQGFDKPEVIDAILIKRDEVWQFSVKWLNRDFDFQMEDVSDKLKITIMREMCYH</sequence>
<comment type="caution">
    <text evidence="2">The sequence shown here is derived from an EMBL/GenBank/DDBJ whole genome shotgun (WGS) entry which is preliminary data.</text>
</comment>
<protein>
    <recommendedName>
        <fullName evidence="4">DUF38 domain-containing protein</fullName>
    </recommendedName>
</protein>
<evidence type="ECO:0000313" key="3">
    <source>
        <dbReference type="Proteomes" id="UP001152747"/>
    </source>
</evidence>
<evidence type="ECO:0008006" key="4">
    <source>
        <dbReference type="Google" id="ProtNLM"/>
    </source>
</evidence>
<evidence type="ECO:0000256" key="1">
    <source>
        <dbReference type="SAM" id="SignalP"/>
    </source>
</evidence>
<proteinExistence type="predicted"/>
<keyword evidence="1" id="KW-0732">Signal</keyword>
<keyword evidence="3" id="KW-1185">Reference proteome</keyword>
<evidence type="ECO:0000313" key="2">
    <source>
        <dbReference type="EMBL" id="CAI5447671.1"/>
    </source>
</evidence>
<dbReference type="Proteomes" id="UP001152747">
    <property type="component" value="Unassembled WGS sequence"/>
</dbReference>
<accession>A0A9P1N4I3</accession>